<gene>
    <name evidence="2" type="ORF">SAMN04515656_1466</name>
</gene>
<dbReference type="InterPro" id="IPR011576">
    <property type="entry name" value="Pyridox_Oxase_N"/>
</dbReference>
<reference evidence="2 3" key="1">
    <citation type="submission" date="2016-10" db="EMBL/GenBank/DDBJ databases">
        <authorList>
            <person name="de Groot N.N."/>
        </authorList>
    </citation>
    <scope>NUCLEOTIDE SEQUENCE [LARGE SCALE GENOMIC DNA]</scope>
    <source>
        <strain evidence="2 3">SR12</strain>
    </source>
</reference>
<dbReference type="SUPFAM" id="SSF50475">
    <property type="entry name" value="FMN-binding split barrel"/>
    <property type="match status" value="1"/>
</dbReference>
<dbReference type="Pfam" id="PF01243">
    <property type="entry name" value="PNPOx_N"/>
    <property type="match status" value="1"/>
</dbReference>
<evidence type="ECO:0000259" key="1">
    <source>
        <dbReference type="Pfam" id="PF01243"/>
    </source>
</evidence>
<sequence>MVISKEIKAVIEDSAFLTLVTVGADGTPHPIIAGKGEVIDDTVVFGIYKMEITQKNLATNINAWVVGATMNDSPEGYRLTGTAAVKDKQLIFTPTKVDALI</sequence>
<proteinExistence type="predicted"/>
<evidence type="ECO:0000313" key="2">
    <source>
        <dbReference type="EMBL" id="SEA85319.1"/>
    </source>
</evidence>
<dbReference type="Gene3D" id="2.30.110.10">
    <property type="entry name" value="Electron Transport, Fmn-binding Protein, Chain A"/>
    <property type="match status" value="1"/>
</dbReference>
<dbReference type="InterPro" id="IPR012349">
    <property type="entry name" value="Split_barrel_FMN-bd"/>
</dbReference>
<name>A0A1H4EKF9_9FIRM</name>
<evidence type="ECO:0000313" key="3">
    <source>
        <dbReference type="Proteomes" id="UP000199394"/>
    </source>
</evidence>
<keyword evidence="3" id="KW-1185">Reference proteome</keyword>
<dbReference type="EMBL" id="FNRK01000046">
    <property type="protein sequence ID" value="SEA85319.1"/>
    <property type="molecule type" value="Genomic_DNA"/>
</dbReference>
<dbReference type="OrthoDB" id="1954731at2"/>
<dbReference type="STRING" id="81409.SAMN04515656_1466"/>
<dbReference type="RefSeq" id="WP_090310001.1">
    <property type="nucleotide sequence ID" value="NZ_FNRK01000046.1"/>
</dbReference>
<organism evidence="2 3">
    <name type="scientific">Eubacterium aggregans</name>
    <dbReference type="NCBI Taxonomy" id="81409"/>
    <lineage>
        <taxon>Bacteria</taxon>
        <taxon>Bacillati</taxon>
        <taxon>Bacillota</taxon>
        <taxon>Clostridia</taxon>
        <taxon>Eubacteriales</taxon>
        <taxon>Eubacteriaceae</taxon>
        <taxon>Eubacterium</taxon>
    </lineage>
</organism>
<protein>
    <recommendedName>
        <fullName evidence="1">Pyridoxamine 5'-phosphate oxidase N-terminal domain-containing protein</fullName>
    </recommendedName>
</protein>
<feature type="domain" description="Pyridoxamine 5'-phosphate oxidase N-terminal" evidence="1">
    <location>
        <begin position="4"/>
        <end position="85"/>
    </location>
</feature>
<dbReference type="Proteomes" id="UP000199394">
    <property type="component" value="Unassembled WGS sequence"/>
</dbReference>
<dbReference type="AlphaFoldDB" id="A0A1H4EKF9"/>
<accession>A0A1H4EKF9</accession>